<evidence type="ECO:0000259" key="10">
    <source>
        <dbReference type="PROSITE" id="PS01225"/>
    </source>
</evidence>
<feature type="region of interest" description="Disordered" evidence="9">
    <location>
        <begin position="1769"/>
        <end position="1797"/>
    </location>
</feature>
<dbReference type="Pfam" id="PF00094">
    <property type="entry name" value="VWD"/>
    <property type="match status" value="4"/>
</dbReference>
<dbReference type="InterPro" id="IPR001846">
    <property type="entry name" value="VWF_type-D"/>
</dbReference>
<dbReference type="InterPro" id="IPR025155">
    <property type="entry name" value="WxxW_domain"/>
</dbReference>
<sequence>MKLVSAFTWDNYPPRLRYDSRTKAAARMLRDWWLIMPWFILCLGPSPSNAGMLMSDGKTQIREVTYPDRHQFCSTWGNYHFKTFGGKFFQFPFTCNYIFASHCKTSYEVFNIQLQREEVDGVVSIRRVVMKLDGLVVELASSSITVDGNGVTMPFKKAGISIGSVSSYVKIETSLGLIAMWNQQDSFWVELDSRFQNQTCGLCGDLGDVYVNDDSVQSESAIDAEIYAEEFEVKDPSGSCESVSSQSTTCTNEDSQTSLCTDLIYGPAFNSCRNLISTDAFIRACVKDLCSCKSNSTECLCWTVSEYSRQCAHAGGEPQRWENQHLCEKNCPYNMVYKECGSPCTDTCSNQQRSQMCDEHCIDGCFCPAGTVFDDISQTGCVPLDQCSCSHNGKLYQQGESYHQTCKQCTCFKGVWSCEDLSCPGVCSILGGSHISTFDDKAYTFHGDCSYVLSKETNGYFTILGDLIKCKNSEKSTCLSSVTLKHLNHTIEVKDNKDIFFDSFSPKLPLFMDDITIFKPSSFFTIIHTTFGLDIEIQLVPVMQIYIIADVSLKEKLRGLCGDFNDVEADDFRTSNGIVEGTAVTFANTWKVKVTCPDVKTVLEDPCALSIDKEKFAKNWCVLLSDPTGMFSPCHSKINPEDYENACVYDTCACENSEDCMCAAISSYVHACAAEGISLDGWRSNMCNKYTEDCPPTFVYQYNMTGCDRTCRSLSQPDLTCPIEFTSVDGCGCAEGTYLDEKGVCVLASKCSCYRGDTPVQPGDTTSGQSCICHNGKLSCMGQETMETCSDPMVFFNCSSTSTGEKGAECQKSCLTLETECMSTQCTSGCVCPDGLLSDGNGGCVKEEDCPCAHNGELHNPGQTITVNCNTCTCKNRNWECTQEDCTSTCTIYGEGHYITFDQKKFTFNGDCRYIFTQDYCGNDMDGTFRVLTEMVCAATESVCSTAVKLFLGNTEIALLDETVQITKQKEGPDIPFKVHTMGLYIVIEAKNNLVLVWDKKTTLMIRLSSAFKGKVCGLCGNFDGNIKNDFTTQRKEVVTDALEFGNSWKVSHECPNVNATENACSLYSHKKAWALKHCDIIKSEVFAMCHSKVDPQSYYDACVKDTCACNTGGDCECFCSTVAAYAAACNESGVCIKWRTPTICPVFCDFYNPDGECEWHYAPCGRPCMKTCKNPSGTCYSELPPLEGCYPSCPSERSYLEEVSMKCVSKEECGCYDDDGKHYKDGELMPAKENCYTCYCSVTNTDCVYDVHACNCFYNNVYFEYGEEIYNTHDGNGICITATCGENGNIIRGVTPCQTSPTQSSTTAFVFTKSETTTELPSTRLSHKTSSITTEAVSRILTVSASGFSQKTRTTKPPSSSTVTEKPTLTETQKQSVMKTTRKSTAFTEKPITSSIVTLSTTELPPKQMTTIDDCLVCEWSGWINNIYPGTSSTGGDYETFDNITDPDIGACKTPIDIECRAKEFQDTPLNDLGQKVTCNLARGLICNKEDQSPPFCFDYEIRVKCCRNICTTNTKKTTLSLPTTPTRELYSTPTTAVTKKTTETQNSETQSTRYPSIITAAPTSPSISTNIVVNKTLSTIQQNTKTTTSTEIPETGTQIPINTAITEKTTLTETQKQSVMPTTRKSTVFTEKPITSSIVTLSTTELPPKQMTTIGDCLVCEWSGWINNIYPGTSSTGGDYETFDNITDPDIGACKTPIDIECRAKDFQDTPLNDIGQKVTCNLARGLICNKEDQSPPFCFDYEIRVKCCRNICTTNTKQTTLSLPTTSTRELYSTPTTAVTKKTTETQNSETQSTRYPSIITAAPTSPSISTNIVVNKTLSTIQQNTKTTTSTEIPETGTETSINTAITEKTTTKPIIIVKSTTEQPSKETSKSTTPVLSTSTVVFETTTTGPPSKIPKTSTEIPEKTTETPINTAITEKTTTKPIIIVESTTEQPFEEGSKSTIPVLSTSTVVFETTTTGPPTKIPTTSTEIPEITTETPINTAITEKTTTKPIIIVESTTEPPFEEGSKSTIPVLSTSTVVFETTTTGPPGKIPTTSTEIPEITTETPINTAITEKTTKKPIIIVESTTEPPFEEGSKSTIPVLSTSTVVFETTTTGPPTKIPTTSTEIPEITTETPINTAFTEKTTTKPTIIVESTTEQPFEEGSKSTIPVLSTSTVVFETTTTGPPSKIPTTSTEIPEITTETPINTAITEKTTTKPIIIVESTTKQPFEEGSKSTIPVLSTSTVVFETTTTGPPTKIPTTSTEIPEITTETPINTAITEKTTTKPIIIVESTTEPPFEEGSKSTIPVLSTSTVIFETTTTGPPTKIPTTSTEIPEITTETPINTAFTEKTTTKPIIIVESTTEQPFEEGSKSTIPVLSTSTVIFETTTTGPPTKIPTTSTEIPEITTETPINTAFTEKTTTKPIIIVESTTEQPFEEGSKSTIPVLSTSTVVFETTTTGPPTKIPTTSTEIPEITTETPINTAITEKTTTKPIIIVKSTTEQPFEEGSKSTIPVLSTSTVVFETTTTGPPTKIPTTSTEIPEITTETPINTAITEKTTTKPIIIVKSTTEQPFEEGSKSTIPVLSTSTVVFETTTTGPPTKIPTTSTEIPEITTETPINTAITEKTTTKPIIIVESTTEQPFEEGSKSTIPVLSTSTVVFETTTTGPPTKIPTTSTEIPEITTETPINTPITEKTTTKPIIIVKSTTEQPFEEGSKSTIPVLSTSTVVFETTTTGPPTKIPTTSTEIPEITTETPINTAITEKTTTKPIIIVKSTTEQPFEEGSKSTIPVLSTSTVVFETTTTGPPTKIPTTSKEIPEITTETPINTAFTEKTTTKPIIIVKSTTEQPFEEGSKSTIPVLSTSTVVFETTTTGPPTKIPTTSTEIPEITTETPINTAITEKTTTKPIIIVESTTEQPFEEGSKSTIPVLSTSTVVFETTTTGPPEIPEKTTETPINTAITEKTTTKPIIIVESTTEQPSKEGSKSTIPVLSTSTVVFETTTTGPPSKIPTTSTEIPVTSTCSCKYYNQTFSPDSNIYNKTDKGGWCFVAYCTSTCNVEIKPQPCNFTTLPPPQTSPSFQISTTSSSTPNGESWKSGECTTETCENGKVIIDHVPCKEVTIPACENNQPPVRVYDEGGCCFHYECRCVCSGWGDPHYQTFDGQYYSFQKNCTYVLIKEILPRHNFKVHIDNEYCDRSGTVTCAKALKVFYKNYEILLTQKRGLKTVNTVLVNDKQVIPAYSNKDFTITSTAIELLLKIPEIGAIVTYKGLLFSVELPFSLFHDNTEGHCGTCDNNRANDCRLPSGKIHPLCSSMANEWQVPDKNKPYCNKTTPGITPSVTSRPGPTPSTCKSEICEILMSKVFEECHKEISPEAFYKACKFDVCHMSNISVGCSSLEAYALMCAELSVCVSWRKATNGKCEYKCPQNKVYKPCGPTVVPTCNARYNEKSLQQCQGEGDDQNTGCTEFMEGCFCPDGKTLFSPTSDICVSSCCTGPDGQPKRLGEKWQVGCKQCVCDINSQSVECRPLECPTQEPLKCTEDGEVLVNRTVDCCERLTCECDKNSCSPQTQECQLGYELKVHVSNESCCPVFSCVPKGVCVYNDTEYKPGKMFSKSPCETCHCTNNQDPSTKLNTIECHKMQCSASCDKGFVFMDQPGQCCGSCVQTRCVFVPPEGTSPVLLEPSESWSPPNDNCVRYDCQKVNEEFIVSRNQTTCPEFDPDNCIPGTEQTDANGCCKTCTPRYSCQLNRTTTFLVKGNCKSAEPVELTSCRGSCGASWSMYSMEDGMMMHSCSCCKEMTTSNKTVEMICDDGERPYHTYISVEKCGCEDAECEEEEEDNMSTEEEEGKGKNKGWKRKNKNKKRKTKKGDGNNEGGKGKNKEGEEKSNESGGKSKERRRKKNESGEKSNESGGKSNESGGKSNESGGKSNKKGEKNSKRMSERKGKIKEFVV</sequence>
<feature type="compositionally biased region" description="Basic and acidic residues" evidence="9">
    <location>
        <begin position="3852"/>
        <end position="3878"/>
    </location>
</feature>
<organism evidence="13 14">
    <name type="scientific">Oryzias melastigma</name>
    <name type="common">Marine medaka</name>
    <dbReference type="NCBI Taxonomy" id="30732"/>
    <lineage>
        <taxon>Eukaryota</taxon>
        <taxon>Metazoa</taxon>
        <taxon>Chordata</taxon>
        <taxon>Craniata</taxon>
        <taxon>Vertebrata</taxon>
        <taxon>Euteleostomi</taxon>
        <taxon>Actinopterygii</taxon>
        <taxon>Neopterygii</taxon>
        <taxon>Teleostei</taxon>
        <taxon>Neoteleostei</taxon>
        <taxon>Acanthomorphata</taxon>
        <taxon>Ovalentaria</taxon>
        <taxon>Atherinomorphae</taxon>
        <taxon>Beloniformes</taxon>
        <taxon>Adrianichthyidae</taxon>
        <taxon>Oryziinae</taxon>
        <taxon>Oryzias</taxon>
    </lineage>
</organism>
<evidence type="ECO:0000256" key="4">
    <source>
        <dbReference type="ARBA" id="ARBA00022737"/>
    </source>
</evidence>
<feature type="domain" description="VWFC" evidence="11">
    <location>
        <begin position="3476"/>
        <end position="3544"/>
    </location>
</feature>
<feature type="region of interest" description="Disordered" evidence="9">
    <location>
        <begin position="3821"/>
        <end position="3936"/>
    </location>
</feature>
<evidence type="ECO:0000256" key="5">
    <source>
        <dbReference type="ARBA" id="ARBA00023008"/>
    </source>
</evidence>
<dbReference type="FunFam" id="2.10.25.10:FF:000674">
    <property type="entry name" value="Mucin-2"/>
    <property type="match status" value="1"/>
</dbReference>
<dbReference type="PROSITE" id="PS51233">
    <property type="entry name" value="VWFD"/>
    <property type="match status" value="4"/>
</dbReference>
<feature type="domain" description="VWFD" evidence="12">
    <location>
        <begin position="71"/>
        <end position="241"/>
    </location>
</feature>
<feature type="compositionally biased region" description="Low complexity" evidence="9">
    <location>
        <begin position="1352"/>
        <end position="1368"/>
    </location>
</feature>
<evidence type="ECO:0000256" key="6">
    <source>
        <dbReference type="ARBA" id="ARBA00023157"/>
    </source>
</evidence>
<feature type="region of interest" description="Disordered" evidence="9">
    <location>
        <begin position="1349"/>
        <end position="1386"/>
    </location>
</feature>
<comment type="caution">
    <text evidence="13">The sequence shown here is derived from an EMBL/GenBank/DDBJ whole genome shotgun (WGS) entry which is preliminary data.</text>
</comment>
<keyword evidence="7" id="KW-0325">Glycoprotein</keyword>
<dbReference type="Proteomes" id="UP000646548">
    <property type="component" value="Unassembled WGS sequence"/>
</dbReference>
<keyword evidence="3" id="KW-0732">Signal</keyword>
<dbReference type="SMART" id="SM00214">
    <property type="entry name" value="VWC"/>
    <property type="match status" value="5"/>
</dbReference>
<feature type="domain" description="VWFC" evidence="11">
    <location>
        <begin position="3582"/>
        <end position="3649"/>
    </location>
</feature>
<dbReference type="FunFam" id="2.10.25.10:FF:000153">
    <property type="entry name" value="MUC5B isoform 1"/>
    <property type="match status" value="1"/>
</dbReference>
<feature type="compositionally biased region" description="Acidic residues" evidence="9">
    <location>
        <begin position="3821"/>
        <end position="3831"/>
    </location>
</feature>
<dbReference type="InterPro" id="IPR006207">
    <property type="entry name" value="Cys_knot_C"/>
</dbReference>
<dbReference type="GO" id="GO:0031012">
    <property type="term" value="C:extracellular matrix"/>
    <property type="evidence" value="ECO:0007669"/>
    <property type="project" value="TreeGrafter"/>
</dbReference>
<evidence type="ECO:0000256" key="3">
    <source>
        <dbReference type="ARBA" id="ARBA00022729"/>
    </source>
</evidence>
<feature type="domain" description="CTCK" evidence="10">
    <location>
        <begin position="3724"/>
        <end position="3818"/>
    </location>
</feature>
<dbReference type="GO" id="GO:0005615">
    <property type="term" value="C:extracellular space"/>
    <property type="evidence" value="ECO:0007669"/>
    <property type="project" value="TreeGrafter"/>
</dbReference>
<feature type="region of interest" description="Disordered" evidence="9">
    <location>
        <begin position="1888"/>
        <end position="1910"/>
    </location>
</feature>
<feature type="compositionally biased region" description="Low complexity" evidence="9">
    <location>
        <begin position="3894"/>
        <end position="3912"/>
    </location>
</feature>
<dbReference type="Gene3D" id="2.10.25.10">
    <property type="entry name" value="Laminin"/>
    <property type="match status" value="3"/>
</dbReference>
<evidence type="ECO:0000256" key="7">
    <source>
        <dbReference type="ARBA" id="ARBA00023180"/>
    </source>
</evidence>
<keyword evidence="4" id="KW-0677">Repeat</keyword>
<dbReference type="PROSITE" id="PS01225">
    <property type="entry name" value="CTCK_2"/>
    <property type="match status" value="1"/>
</dbReference>
<comment type="subcellular location">
    <subcellularLocation>
        <location evidence="1">Secreted</location>
    </subcellularLocation>
</comment>
<dbReference type="SUPFAM" id="SSF57603">
    <property type="entry name" value="FnI-like domain"/>
    <property type="match status" value="1"/>
</dbReference>
<dbReference type="InterPro" id="IPR002919">
    <property type="entry name" value="TIL_dom"/>
</dbReference>
<dbReference type="InterPro" id="IPR036084">
    <property type="entry name" value="Ser_inhib-like_sf"/>
</dbReference>
<feature type="compositionally biased region" description="Low complexity" evidence="9">
    <location>
        <begin position="1777"/>
        <end position="1797"/>
    </location>
</feature>
<dbReference type="InterPro" id="IPR001007">
    <property type="entry name" value="VWF_dom"/>
</dbReference>
<dbReference type="EMBL" id="WKFB01000018">
    <property type="protein sequence ID" value="KAF6738933.1"/>
    <property type="molecule type" value="Genomic_DNA"/>
</dbReference>
<dbReference type="SUPFAM" id="SSF57567">
    <property type="entry name" value="Serine protease inhibitors"/>
    <property type="match status" value="3"/>
</dbReference>
<dbReference type="CDD" id="cd19941">
    <property type="entry name" value="TIL"/>
    <property type="match status" value="4"/>
</dbReference>
<evidence type="ECO:0000259" key="12">
    <source>
        <dbReference type="PROSITE" id="PS51233"/>
    </source>
</evidence>
<dbReference type="InterPro" id="IPR050780">
    <property type="entry name" value="Mucin_vWF_Thrombospondin_sf"/>
</dbReference>
<dbReference type="SMART" id="SM00832">
    <property type="entry name" value="C8"/>
    <property type="match status" value="4"/>
</dbReference>
<name>A0A834FR09_ORYME</name>
<dbReference type="PROSITE" id="PS50184">
    <property type="entry name" value="VWFC_2"/>
    <property type="match status" value="2"/>
</dbReference>
<dbReference type="PROSITE" id="PS01208">
    <property type="entry name" value="VWFC_1"/>
    <property type="match status" value="2"/>
</dbReference>
<evidence type="ECO:0000313" key="13">
    <source>
        <dbReference type="EMBL" id="KAF6738933.1"/>
    </source>
</evidence>
<feature type="compositionally biased region" description="Basic residues" evidence="9">
    <location>
        <begin position="3835"/>
        <end position="3851"/>
    </location>
</feature>
<feature type="compositionally biased region" description="Basic and acidic residues" evidence="9">
    <location>
        <begin position="3915"/>
        <end position="3936"/>
    </location>
</feature>
<dbReference type="Pfam" id="PF25962">
    <property type="entry name" value="TIL_OTOGL_Mucin"/>
    <property type="match status" value="1"/>
</dbReference>
<evidence type="ECO:0000256" key="1">
    <source>
        <dbReference type="ARBA" id="ARBA00004613"/>
    </source>
</evidence>
<comment type="caution">
    <text evidence="8">Lacks conserved residue(s) required for the propagation of feature annotation.</text>
</comment>
<keyword evidence="5" id="KW-0186">Copper</keyword>
<feature type="region of interest" description="Disordered" evidence="9">
    <location>
        <begin position="1525"/>
        <end position="1554"/>
    </location>
</feature>
<dbReference type="SMART" id="SM00216">
    <property type="entry name" value="VWD"/>
    <property type="match status" value="4"/>
</dbReference>
<dbReference type="PROSITE" id="PS01185">
    <property type="entry name" value="CTCK_1"/>
    <property type="match status" value="1"/>
</dbReference>
<evidence type="ECO:0000259" key="11">
    <source>
        <dbReference type="PROSITE" id="PS50184"/>
    </source>
</evidence>
<dbReference type="Pfam" id="PF08742">
    <property type="entry name" value="C8"/>
    <property type="match status" value="4"/>
</dbReference>
<keyword evidence="2" id="KW-0964">Secreted</keyword>
<accession>A0A834FR09</accession>
<dbReference type="PANTHER" id="PTHR11339:SF408">
    <property type="entry name" value="MUCIN-5B"/>
    <property type="match status" value="1"/>
</dbReference>
<dbReference type="PANTHER" id="PTHR11339">
    <property type="entry name" value="EXTRACELLULAR MATRIX GLYCOPROTEIN RELATED"/>
    <property type="match status" value="1"/>
</dbReference>
<proteinExistence type="predicted"/>
<evidence type="ECO:0000313" key="14">
    <source>
        <dbReference type="Proteomes" id="UP000646548"/>
    </source>
</evidence>
<dbReference type="Pfam" id="PF13330">
    <property type="entry name" value="Mucin2_WxxW"/>
    <property type="match status" value="2"/>
</dbReference>
<evidence type="ECO:0000256" key="9">
    <source>
        <dbReference type="SAM" id="MobiDB-lite"/>
    </source>
</evidence>
<dbReference type="SMART" id="SM00041">
    <property type="entry name" value="CT"/>
    <property type="match status" value="1"/>
</dbReference>
<reference evidence="13" key="1">
    <citation type="journal article" name="BMC Genomics">
        <title>Long-read sequencing and de novo genome assembly of marine medaka (Oryzias melastigma).</title>
        <authorList>
            <person name="Liang P."/>
            <person name="Saqib H.S.A."/>
            <person name="Ni X."/>
            <person name="Shen Y."/>
        </authorList>
    </citation>
    <scope>NUCLEOTIDE SEQUENCE</scope>
    <source>
        <strain evidence="13">Bigg-433</strain>
    </source>
</reference>
<feature type="domain" description="VWFD" evidence="12">
    <location>
        <begin position="3133"/>
        <end position="3315"/>
    </location>
</feature>
<gene>
    <name evidence="13" type="ORF">FQA47_005911</name>
</gene>
<feature type="domain" description="VWFD" evidence="12">
    <location>
        <begin position="425"/>
        <end position="597"/>
    </location>
</feature>
<protein>
    <submittedName>
        <fullName evidence="13">Mucin-5AC</fullName>
    </submittedName>
</protein>
<feature type="compositionally biased region" description="Polar residues" evidence="9">
    <location>
        <begin position="1370"/>
        <end position="1386"/>
    </location>
</feature>
<keyword evidence="6" id="KW-1015">Disulfide bond</keyword>
<dbReference type="SMART" id="SM00215">
    <property type="entry name" value="VWC_out"/>
    <property type="match status" value="3"/>
</dbReference>
<dbReference type="InterPro" id="IPR014853">
    <property type="entry name" value="VWF/SSPO/ZAN-like_Cys-rich_dom"/>
</dbReference>
<evidence type="ECO:0000256" key="2">
    <source>
        <dbReference type="ARBA" id="ARBA00022525"/>
    </source>
</evidence>
<evidence type="ECO:0000256" key="8">
    <source>
        <dbReference type="PROSITE-ProRule" id="PRU00039"/>
    </source>
</evidence>
<dbReference type="Pfam" id="PF01826">
    <property type="entry name" value="TIL"/>
    <property type="match status" value="2"/>
</dbReference>
<feature type="domain" description="VWFD" evidence="12">
    <location>
        <begin position="888"/>
        <end position="1056"/>
    </location>
</feature>
<dbReference type="InterPro" id="IPR058753">
    <property type="entry name" value="TIL_OTOGL_Mucin"/>
</dbReference>